<evidence type="ECO:0000313" key="2">
    <source>
        <dbReference type="EMBL" id="TDT38506.1"/>
    </source>
</evidence>
<keyword evidence="1" id="KW-0472">Membrane</keyword>
<sequence>MLNDQRPPSHQGGFSMIAIMMAIIIGFFLLTVVVRVVPVYIDDFTLSQIIDSIDDRDSRRGIDSERDVRVYLKKRLRLERIESVSVSDMDIKYGNELLTIDFEYEARTPFMGNIDTVIKFEHHHEMGVQ</sequence>
<dbReference type="Proteomes" id="UP000295830">
    <property type="component" value="Unassembled WGS sequence"/>
</dbReference>
<accession>A0A4R7JLX3</accession>
<keyword evidence="1" id="KW-0812">Transmembrane</keyword>
<organism evidence="2 3">
    <name type="scientific">Halospina denitrificans</name>
    <dbReference type="NCBI Taxonomy" id="332522"/>
    <lineage>
        <taxon>Bacteria</taxon>
        <taxon>Pseudomonadati</taxon>
        <taxon>Pseudomonadota</taxon>
        <taxon>Gammaproteobacteria</taxon>
        <taxon>Halospina</taxon>
    </lineage>
</organism>
<feature type="transmembrane region" description="Helical" evidence="1">
    <location>
        <begin position="12"/>
        <end position="37"/>
    </location>
</feature>
<reference evidence="2 3" key="1">
    <citation type="submission" date="2019-03" db="EMBL/GenBank/DDBJ databases">
        <title>Genomic Encyclopedia of Type Strains, Phase IV (KMG-IV): sequencing the most valuable type-strain genomes for metagenomic binning, comparative biology and taxonomic classification.</title>
        <authorList>
            <person name="Goeker M."/>
        </authorList>
    </citation>
    <scope>NUCLEOTIDE SEQUENCE [LARGE SCALE GENOMIC DNA]</scope>
    <source>
        <strain evidence="2 3">DSM 15505</strain>
    </source>
</reference>
<dbReference type="InterPro" id="IPR032314">
    <property type="entry name" value="DUF4845"/>
</dbReference>
<dbReference type="EMBL" id="SOAX01000006">
    <property type="protein sequence ID" value="TDT38506.1"/>
    <property type="molecule type" value="Genomic_DNA"/>
</dbReference>
<gene>
    <name evidence="2" type="ORF">DES49_2483</name>
</gene>
<protein>
    <submittedName>
        <fullName evidence="2">Uncharacterized protein DUF4845</fullName>
    </submittedName>
</protein>
<dbReference type="AlphaFoldDB" id="A0A4R7JLX3"/>
<evidence type="ECO:0000256" key="1">
    <source>
        <dbReference type="SAM" id="Phobius"/>
    </source>
</evidence>
<keyword evidence="3" id="KW-1185">Reference proteome</keyword>
<dbReference type="OrthoDB" id="6078083at2"/>
<name>A0A4R7JLX3_9GAMM</name>
<proteinExistence type="predicted"/>
<comment type="caution">
    <text evidence="2">The sequence shown here is derived from an EMBL/GenBank/DDBJ whole genome shotgun (WGS) entry which is preliminary data.</text>
</comment>
<keyword evidence="1" id="KW-1133">Transmembrane helix</keyword>
<dbReference type="Pfam" id="PF16137">
    <property type="entry name" value="DUF4845"/>
    <property type="match status" value="1"/>
</dbReference>
<evidence type="ECO:0000313" key="3">
    <source>
        <dbReference type="Proteomes" id="UP000295830"/>
    </source>
</evidence>